<dbReference type="NCBIfam" id="NF006077">
    <property type="entry name" value="PRK08223.1"/>
    <property type="match status" value="1"/>
</dbReference>
<reference evidence="2 3" key="1">
    <citation type="submission" date="2018-05" db="EMBL/GenBank/DDBJ databases">
        <title>Genomic Encyclopedia of Type Strains, Phase IV (KMG-IV): sequencing the most valuable type-strain genomes for metagenomic binning, comparative biology and taxonomic classification.</title>
        <authorList>
            <person name="Goeker M."/>
        </authorList>
    </citation>
    <scope>NUCLEOTIDE SEQUENCE [LARGE SCALE GENOMIC DNA]</scope>
    <source>
        <strain evidence="2 3">DSM 19792</strain>
    </source>
</reference>
<organism evidence="2 3">
    <name type="scientific">Undibacterium pigrum</name>
    <dbReference type="NCBI Taxonomy" id="401470"/>
    <lineage>
        <taxon>Bacteria</taxon>
        <taxon>Pseudomonadati</taxon>
        <taxon>Pseudomonadota</taxon>
        <taxon>Betaproteobacteria</taxon>
        <taxon>Burkholderiales</taxon>
        <taxon>Oxalobacteraceae</taxon>
        <taxon>Undibacterium</taxon>
    </lineage>
</organism>
<dbReference type="InterPro" id="IPR000415">
    <property type="entry name" value="Nitroreductase-like"/>
</dbReference>
<dbReference type="Pfam" id="PF00899">
    <property type="entry name" value="ThiF"/>
    <property type="match status" value="1"/>
</dbReference>
<dbReference type="OrthoDB" id="9802510at2"/>
<name>A0A318J8Z4_9BURK</name>
<dbReference type="SUPFAM" id="SSF55469">
    <property type="entry name" value="FMN-dependent nitroreductase-like"/>
    <property type="match status" value="1"/>
</dbReference>
<dbReference type="GO" id="GO:0016491">
    <property type="term" value="F:oxidoreductase activity"/>
    <property type="evidence" value="ECO:0007669"/>
    <property type="project" value="InterPro"/>
</dbReference>
<dbReference type="Gene3D" id="3.40.109.30">
    <property type="entry name" value="putative nitroreductase (tm1586), domain 2"/>
    <property type="match status" value="1"/>
</dbReference>
<dbReference type="PANTHER" id="PTHR43267">
    <property type="entry name" value="TRNA THREONYLCARBAMOYLADENOSINE DEHYDRATASE"/>
    <property type="match status" value="1"/>
</dbReference>
<comment type="caution">
    <text evidence="2">The sequence shown here is derived from an EMBL/GenBank/DDBJ whole genome shotgun (WGS) entry which is preliminary data.</text>
</comment>
<dbReference type="Gene3D" id="3.40.109.10">
    <property type="entry name" value="NADH Oxidase"/>
    <property type="match status" value="1"/>
</dbReference>
<evidence type="ECO:0000313" key="2">
    <source>
        <dbReference type="EMBL" id="PXX43779.1"/>
    </source>
</evidence>
<dbReference type="PANTHER" id="PTHR43267:SF1">
    <property type="entry name" value="TRNA THREONYLCARBAMOYLADENOSINE DEHYDRATASE"/>
    <property type="match status" value="1"/>
</dbReference>
<gene>
    <name evidence="2" type="ORF">DFR42_10347</name>
</gene>
<dbReference type="RefSeq" id="WP_110255068.1">
    <property type="nucleotide sequence ID" value="NZ_QJKB01000003.1"/>
</dbReference>
<dbReference type="GO" id="GO:0061503">
    <property type="term" value="F:tRNA threonylcarbamoyladenosine dehydratase"/>
    <property type="evidence" value="ECO:0007669"/>
    <property type="project" value="TreeGrafter"/>
</dbReference>
<keyword evidence="3" id="KW-1185">Reference proteome</keyword>
<evidence type="ECO:0000313" key="3">
    <source>
        <dbReference type="Proteomes" id="UP000247792"/>
    </source>
</evidence>
<dbReference type="InterPro" id="IPR045886">
    <property type="entry name" value="ThiF/MoeB/HesA"/>
</dbReference>
<dbReference type="Gene3D" id="3.40.50.720">
    <property type="entry name" value="NAD(P)-binding Rossmann-like Domain"/>
    <property type="match status" value="1"/>
</dbReference>
<evidence type="ECO:0000259" key="1">
    <source>
        <dbReference type="Pfam" id="PF00899"/>
    </source>
</evidence>
<dbReference type="Proteomes" id="UP000247792">
    <property type="component" value="Unassembled WGS sequence"/>
</dbReference>
<sequence length="675" mass="75635">MNSVCPEAASQVRNFDYEEAFSRNLGWLSELEQEQLRHKRVAIAGMGGVGGAHLLTLARLGIGSFHIADFDHFDTANTNRQAGATQSSMGLPKVSVMQVMAADINPELEIQAFPDGVDLGNMDAFLDGVDIYIDSLDFFAFDIRRQVFAACYRKGIPAVTAAPLGMGTAVLTFLPGRMSFEDYFQMQGQDEFEQGLRFLLGLAPARLHMAYLVDPGRIRLDLKKGPSTVMACQLCAGVAATEALKILLKRGQVRPAPHGVHYDAYRQALKKTWLPGGNRNPLQKLKLSIARKILGASLAASSQTETRDLSAVEKVLEKARWAPSGDNVQNWRFEIQDSRRFHIYAYDTRETVVYDFEGRPSQIALGALLETIYIAASEQKLHAVFKRMDDEHDLPNVRFPVYEVELLADLCHTPDGLATWIERRTVQRRPLSTRPLTKAEKQALNSAVGKDFSLQWQEGWGSRLRMASLLWRNAKIRLTMPEAFQVHKNVIQWNARFSHDRIPDQAIGMDKLGLKLMRWAMHSWARISWMNRYLAGTWLPRLQLDFLPGIACAAHFILVARKAPRTLEDYVAAGRALQRLWLTASSLGIQMQPEMTPLIFNWYVQAAQNPSSNPDIAILLQKLHGDLQAMLGDDILALACFMGRIGHGSPAKARSLRLNISQLCRLDDSSKRGSR</sequence>
<dbReference type="InterPro" id="IPR000594">
    <property type="entry name" value="ThiF_NAD_FAD-bd"/>
</dbReference>
<feature type="domain" description="THIF-type NAD/FAD binding fold" evidence="1">
    <location>
        <begin position="22"/>
        <end position="270"/>
    </location>
</feature>
<protein>
    <submittedName>
        <fullName evidence="2">ThiF family protein</fullName>
    </submittedName>
</protein>
<dbReference type="EMBL" id="QJKB01000003">
    <property type="protein sequence ID" value="PXX43779.1"/>
    <property type="molecule type" value="Genomic_DNA"/>
</dbReference>
<dbReference type="InterPro" id="IPR035985">
    <property type="entry name" value="Ubiquitin-activating_enz"/>
</dbReference>
<accession>A0A318J8Z4</accession>
<dbReference type="CDD" id="cd01483">
    <property type="entry name" value="E1_enzyme_family"/>
    <property type="match status" value="1"/>
</dbReference>
<dbReference type="GO" id="GO:0008641">
    <property type="term" value="F:ubiquitin-like modifier activating enzyme activity"/>
    <property type="evidence" value="ECO:0007669"/>
    <property type="project" value="InterPro"/>
</dbReference>
<proteinExistence type="predicted"/>
<dbReference type="AlphaFoldDB" id="A0A318J8Z4"/>
<dbReference type="SUPFAM" id="SSF69572">
    <property type="entry name" value="Activating enzymes of the ubiquitin-like proteins"/>
    <property type="match status" value="1"/>
</dbReference>
<dbReference type="GO" id="GO:0061504">
    <property type="term" value="P:cyclic threonylcarbamoyladenosine biosynthetic process"/>
    <property type="evidence" value="ECO:0007669"/>
    <property type="project" value="TreeGrafter"/>
</dbReference>